<feature type="domain" description="Neprosin PEP catalytic" evidence="1">
    <location>
        <begin position="49"/>
        <end position="295"/>
    </location>
</feature>
<organism evidence="2 3">
    <name type="scientific">Eragrostis curvula</name>
    <name type="common">weeping love grass</name>
    <dbReference type="NCBI Taxonomy" id="38414"/>
    <lineage>
        <taxon>Eukaryota</taxon>
        <taxon>Viridiplantae</taxon>
        <taxon>Streptophyta</taxon>
        <taxon>Embryophyta</taxon>
        <taxon>Tracheophyta</taxon>
        <taxon>Spermatophyta</taxon>
        <taxon>Magnoliopsida</taxon>
        <taxon>Liliopsida</taxon>
        <taxon>Poales</taxon>
        <taxon>Poaceae</taxon>
        <taxon>PACMAD clade</taxon>
        <taxon>Chloridoideae</taxon>
        <taxon>Eragrostideae</taxon>
        <taxon>Eragrostidinae</taxon>
        <taxon>Eragrostis</taxon>
    </lineage>
</organism>
<name>A0A5J9VLK8_9POAL</name>
<reference evidence="2 3" key="1">
    <citation type="journal article" date="2019" name="Sci. Rep.">
        <title>A high-quality genome of Eragrostis curvula grass provides insights into Poaceae evolution and supports new strategies to enhance forage quality.</title>
        <authorList>
            <person name="Carballo J."/>
            <person name="Santos B.A.C.M."/>
            <person name="Zappacosta D."/>
            <person name="Garbus I."/>
            <person name="Selva J.P."/>
            <person name="Gallo C.A."/>
            <person name="Diaz A."/>
            <person name="Albertini E."/>
            <person name="Caccamo M."/>
            <person name="Echenique V."/>
        </authorList>
    </citation>
    <scope>NUCLEOTIDE SEQUENCE [LARGE SCALE GENOMIC DNA]</scope>
    <source>
        <strain evidence="3">cv. Victoria</strain>
        <tissue evidence="2">Leaf</tissue>
    </source>
</reference>
<dbReference type="OrthoDB" id="670855at2759"/>
<evidence type="ECO:0000259" key="1">
    <source>
        <dbReference type="PROSITE" id="PS52045"/>
    </source>
</evidence>
<proteinExistence type="predicted"/>
<dbReference type="Gene3D" id="3.90.1320.10">
    <property type="entry name" value="Outer-capsid protein sigma 3, large lobe"/>
    <property type="match status" value="1"/>
</dbReference>
<dbReference type="Gramene" id="TVU36481">
    <property type="protein sequence ID" value="TVU36481"/>
    <property type="gene ID" value="EJB05_18417"/>
</dbReference>
<dbReference type="EMBL" id="RWGY01000009">
    <property type="protein sequence ID" value="TVU36481.1"/>
    <property type="molecule type" value="Genomic_DNA"/>
</dbReference>
<dbReference type="InterPro" id="IPR053168">
    <property type="entry name" value="Glutamic_endopeptidase"/>
</dbReference>
<dbReference type="PANTHER" id="PTHR31589">
    <property type="entry name" value="PROTEIN, PUTATIVE (DUF239)-RELATED-RELATED"/>
    <property type="match status" value="1"/>
</dbReference>
<sequence length="295" mass="32508">MMRLQGQLDGASLENELDRLIFPYVDPLFLTMNQSHTIEGSKDRGAPQLDAGMTTFCTAGHMMNSEDYYGVEVISDVYGFPIGQDDRSGVLVQISNVGDGRKSNRNEIVVGWHVHPGLYGDSKTHFYVLWTRDGYESTCSFNLLRPGYVPESNIMMAPGVTIDVVSDPDGIKRTIIFKVLKDSAGDWLVHIGFDSEPYLIGRFPKSLFTSLGDKADNIQIGGFVVTTTTQWAPMGSGFLSNNVKAASFSNIQLIDQNGKKTKVTRGQHPFSSDKNIYSVSPINIEGKFTYGGPLQ</sequence>
<dbReference type="InterPro" id="IPR004314">
    <property type="entry name" value="Neprosin"/>
</dbReference>
<gene>
    <name evidence="2" type="ORF">EJB05_18417</name>
</gene>
<dbReference type="Proteomes" id="UP000324897">
    <property type="component" value="Unassembled WGS sequence"/>
</dbReference>
<feature type="non-terminal residue" evidence="2">
    <location>
        <position position="1"/>
    </location>
</feature>
<evidence type="ECO:0000313" key="3">
    <source>
        <dbReference type="Proteomes" id="UP000324897"/>
    </source>
</evidence>
<protein>
    <recommendedName>
        <fullName evidence="1">Neprosin PEP catalytic domain-containing protein</fullName>
    </recommendedName>
</protein>
<dbReference type="AlphaFoldDB" id="A0A5J9VLK8"/>
<evidence type="ECO:0000313" key="2">
    <source>
        <dbReference type="EMBL" id="TVU36481.1"/>
    </source>
</evidence>
<comment type="caution">
    <text evidence="2">The sequence shown here is derived from an EMBL/GenBank/DDBJ whole genome shotgun (WGS) entry which is preliminary data.</text>
</comment>
<dbReference type="PROSITE" id="PS52045">
    <property type="entry name" value="NEPROSIN_PEP_CD"/>
    <property type="match status" value="1"/>
</dbReference>
<keyword evidence="3" id="KW-1185">Reference proteome</keyword>
<accession>A0A5J9VLK8</accession>
<dbReference type="PANTHER" id="PTHR31589:SF112">
    <property type="entry name" value="OS01G0834300 PROTEIN"/>
    <property type="match status" value="1"/>
</dbReference>
<dbReference type="Pfam" id="PF03080">
    <property type="entry name" value="Neprosin"/>
    <property type="match status" value="1"/>
</dbReference>